<organism evidence="8 9">
    <name type="scientific">Allorhodopirellula heiligendammensis</name>
    <dbReference type="NCBI Taxonomy" id="2714739"/>
    <lineage>
        <taxon>Bacteria</taxon>
        <taxon>Pseudomonadati</taxon>
        <taxon>Planctomycetota</taxon>
        <taxon>Planctomycetia</taxon>
        <taxon>Pirellulales</taxon>
        <taxon>Pirellulaceae</taxon>
        <taxon>Allorhodopirellula</taxon>
    </lineage>
</organism>
<dbReference type="PROSITE" id="PS00523">
    <property type="entry name" value="SULFATASE_1"/>
    <property type="match status" value="1"/>
</dbReference>
<feature type="chain" id="PRO_5022793728" evidence="6">
    <location>
        <begin position="25"/>
        <end position="471"/>
    </location>
</feature>
<accession>A0A5C6BFJ5</accession>
<dbReference type="PANTHER" id="PTHR42693">
    <property type="entry name" value="ARYLSULFATASE FAMILY MEMBER"/>
    <property type="match status" value="1"/>
</dbReference>
<feature type="signal peptide" evidence="6">
    <location>
        <begin position="1"/>
        <end position="24"/>
    </location>
</feature>
<evidence type="ECO:0000256" key="3">
    <source>
        <dbReference type="ARBA" id="ARBA00022801"/>
    </source>
</evidence>
<evidence type="ECO:0000256" key="5">
    <source>
        <dbReference type="SAM" id="MobiDB-lite"/>
    </source>
</evidence>
<dbReference type="AlphaFoldDB" id="A0A5C6BFJ5"/>
<name>A0A5C6BFJ5_9BACT</name>
<keyword evidence="6" id="KW-0732">Signal</keyword>
<dbReference type="EC" id="3.1.6.1" evidence="8"/>
<dbReference type="Proteomes" id="UP000319908">
    <property type="component" value="Unassembled WGS sequence"/>
</dbReference>
<dbReference type="CDD" id="cd16145">
    <property type="entry name" value="ARS_like"/>
    <property type="match status" value="1"/>
</dbReference>
<protein>
    <submittedName>
        <fullName evidence="8">Arylsulfatase</fullName>
        <ecNumber evidence="8">3.1.6.1</ecNumber>
    </submittedName>
</protein>
<dbReference type="Gene3D" id="3.40.720.10">
    <property type="entry name" value="Alkaline Phosphatase, subunit A"/>
    <property type="match status" value="1"/>
</dbReference>
<evidence type="ECO:0000256" key="4">
    <source>
        <dbReference type="ARBA" id="ARBA00022837"/>
    </source>
</evidence>
<sequence>MKLYRALVVATSLLLLFSSRTSLGAPPTDEEKPNIVFILVDDAGIGDFSTYGCQYGVTPNIDQLANEGMKFTNAYSGNAVCGPSRCVLMTGLHPGHAQRRANQSKDGLLALPTGQMTVAKLLHEAGYATGGFGKWGLGNPGTTGVPEKQGFDTFFGYYDQRHAHDYYTEYLIRNSVRVPITQSGDQSWDDYSATRIADETIQFIEANKDRPFFCYAAWTPPHGAYEIPDNSPYGERSWTETEKNYAAMVALDDTDVGRVMQKLKDLGIDEKTLVVFTSDNGANANFIKRLGSTGQYRGYKRMLYEGGIRAPFIARWPGKIQPGSINDVQTTFVDVLPTIAELIGVPVPAGADGYSILPSLLGRERQVRPTPLYFEIYEPYFQQSVRLADWKGYRTGTRDALELYDLKADPGEANNVAEAHPDIIKEIEAIMTAEHTPSPHYTTPEHRRPAKAKRNKKRQTTSLKDLLDDKE</sequence>
<feature type="domain" description="Sulfatase N-terminal" evidence="7">
    <location>
        <begin position="33"/>
        <end position="345"/>
    </location>
</feature>
<keyword evidence="2" id="KW-0479">Metal-binding</keyword>
<dbReference type="PANTHER" id="PTHR42693:SF53">
    <property type="entry name" value="ENDO-4-O-SULFATASE"/>
    <property type="match status" value="1"/>
</dbReference>
<comment type="similarity">
    <text evidence="1">Belongs to the sulfatase family.</text>
</comment>
<dbReference type="InterPro" id="IPR024607">
    <property type="entry name" value="Sulfatase_CS"/>
</dbReference>
<evidence type="ECO:0000313" key="9">
    <source>
        <dbReference type="Proteomes" id="UP000319908"/>
    </source>
</evidence>
<comment type="caution">
    <text evidence="8">The sequence shown here is derived from an EMBL/GenBank/DDBJ whole genome shotgun (WGS) entry which is preliminary data.</text>
</comment>
<feature type="compositionally biased region" description="Basic residues" evidence="5">
    <location>
        <begin position="448"/>
        <end position="459"/>
    </location>
</feature>
<reference evidence="8 9" key="1">
    <citation type="journal article" date="2020" name="Antonie Van Leeuwenhoek">
        <title>Rhodopirellula heiligendammensis sp. nov., Rhodopirellula pilleata sp. nov., and Rhodopirellula solitaria sp. nov. isolated from natural or artificial marine surfaces in Northern Germany and California, USA, and emended description of the genus Rhodopirellula.</title>
        <authorList>
            <person name="Kallscheuer N."/>
            <person name="Wiegand S."/>
            <person name="Jogler M."/>
            <person name="Boedeker C."/>
            <person name="Peeters S.H."/>
            <person name="Rast P."/>
            <person name="Heuer A."/>
            <person name="Jetten M.S.M."/>
            <person name="Rohde M."/>
            <person name="Jogler C."/>
        </authorList>
    </citation>
    <scope>NUCLEOTIDE SEQUENCE [LARGE SCALE GENOMIC DNA]</scope>
    <source>
        <strain evidence="8 9">Poly21</strain>
    </source>
</reference>
<evidence type="ECO:0000256" key="2">
    <source>
        <dbReference type="ARBA" id="ARBA00022723"/>
    </source>
</evidence>
<dbReference type="Gene3D" id="3.30.1120.10">
    <property type="match status" value="1"/>
</dbReference>
<evidence type="ECO:0000313" key="8">
    <source>
        <dbReference type="EMBL" id="TWU10913.1"/>
    </source>
</evidence>
<dbReference type="InterPro" id="IPR017850">
    <property type="entry name" value="Alkaline_phosphatase_core_sf"/>
</dbReference>
<dbReference type="InterPro" id="IPR050738">
    <property type="entry name" value="Sulfatase"/>
</dbReference>
<evidence type="ECO:0000259" key="7">
    <source>
        <dbReference type="Pfam" id="PF00884"/>
    </source>
</evidence>
<dbReference type="GO" id="GO:0004065">
    <property type="term" value="F:arylsulfatase activity"/>
    <property type="evidence" value="ECO:0007669"/>
    <property type="project" value="UniProtKB-EC"/>
</dbReference>
<gene>
    <name evidence="8" type="primary">atsA_61</name>
    <name evidence="8" type="ORF">Poly21_48190</name>
</gene>
<feature type="region of interest" description="Disordered" evidence="5">
    <location>
        <begin position="435"/>
        <end position="471"/>
    </location>
</feature>
<keyword evidence="4" id="KW-0106">Calcium</keyword>
<keyword evidence="9" id="KW-1185">Reference proteome</keyword>
<dbReference type="SUPFAM" id="SSF53649">
    <property type="entry name" value="Alkaline phosphatase-like"/>
    <property type="match status" value="1"/>
</dbReference>
<dbReference type="InterPro" id="IPR000917">
    <property type="entry name" value="Sulfatase_N"/>
</dbReference>
<dbReference type="GO" id="GO:0046872">
    <property type="term" value="F:metal ion binding"/>
    <property type="evidence" value="ECO:0007669"/>
    <property type="project" value="UniProtKB-KW"/>
</dbReference>
<dbReference type="Pfam" id="PF00884">
    <property type="entry name" value="Sulfatase"/>
    <property type="match status" value="1"/>
</dbReference>
<proteinExistence type="inferred from homology"/>
<dbReference type="EMBL" id="SJPU01000003">
    <property type="protein sequence ID" value="TWU10913.1"/>
    <property type="molecule type" value="Genomic_DNA"/>
</dbReference>
<evidence type="ECO:0000256" key="6">
    <source>
        <dbReference type="SAM" id="SignalP"/>
    </source>
</evidence>
<dbReference type="RefSeq" id="WP_302120201.1">
    <property type="nucleotide sequence ID" value="NZ_SJPU01000003.1"/>
</dbReference>
<keyword evidence="3 8" id="KW-0378">Hydrolase</keyword>
<evidence type="ECO:0000256" key="1">
    <source>
        <dbReference type="ARBA" id="ARBA00008779"/>
    </source>
</evidence>